<dbReference type="Gene3D" id="3.10.10.10">
    <property type="entry name" value="HIV Type 1 Reverse Transcriptase, subunit A, domain 1"/>
    <property type="match status" value="1"/>
</dbReference>
<feature type="domain" description="Reverse transcriptase" evidence="9">
    <location>
        <begin position="426"/>
        <end position="503"/>
    </location>
</feature>
<evidence type="ECO:0000313" key="13">
    <source>
        <dbReference type="Proteomes" id="UP000325315"/>
    </source>
</evidence>
<dbReference type="InterPro" id="IPR043502">
    <property type="entry name" value="DNA/RNA_pol_sf"/>
</dbReference>
<evidence type="ECO:0000256" key="4">
    <source>
        <dbReference type="ARBA" id="ARBA00022722"/>
    </source>
</evidence>
<dbReference type="InterPro" id="IPR005162">
    <property type="entry name" value="Retrotrans_gag_dom"/>
</dbReference>
<dbReference type="AlphaFoldDB" id="A0A5B6W7T5"/>
<proteinExistence type="predicted"/>
<evidence type="ECO:0000256" key="6">
    <source>
        <dbReference type="ARBA" id="ARBA00022801"/>
    </source>
</evidence>
<dbReference type="CDD" id="cd00303">
    <property type="entry name" value="retropepsin_like"/>
    <property type="match status" value="1"/>
</dbReference>
<dbReference type="InterPro" id="IPR021109">
    <property type="entry name" value="Peptidase_aspartic_dom_sf"/>
</dbReference>
<gene>
    <name evidence="12" type="ORF">EPI10_011633</name>
</gene>
<keyword evidence="6" id="KW-0378">Hydrolase</keyword>
<dbReference type="OrthoDB" id="2272416at2759"/>
<evidence type="ECO:0000259" key="11">
    <source>
        <dbReference type="Pfam" id="PF17917"/>
    </source>
</evidence>
<dbReference type="Pfam" id="PF17917">
    <property type="entry name" value="RT_RNaseH"/>
    <property type="match status" value="1"/>
</dbReference>
<dbReference type="InterPro" id="IPR000477">
    <property type="entry name" value="RT_dom"/>
</dbReference>
<dbReference type="InterPro" id="IPR043128">
    <property type="entry name" value="Rev_trsase/Diguanyl_cyclase"/>
</dbReference>
<dbReference type="EMBL" id="SMMG02000004">
    <property type="protein sequence ID" value="KAA3477771.1"/>
    <property type="molecule type" value="Genomic_DNA"/>
</dbReference>
<evidence type="ECO:0000256" key="3">
    <source>
        <dbReference type="ARBA" id="ARBA00022695"/>
    </source>
</evidence>
<feature type="region of interest" description="Disordered" evidence="8">
    <location>
        <begin position="168"/>
        <end position="205"/>
    </location>
</feature>
<feature type="compositionally biased region" description="Gly residues" evidence="8">
    <location>
        <begin position="252"/>
        <end position="261"/>
    </location>
</feature>
<accession>A0A5B6W7T5</accession>
<dbReference type="CDD" id="cd09274">
    <property type="entry name" value="RNase_HI_RT_Ty3"/>
    <property type="match status" value="1"/>
</dbReference>
<dbReference type="SUPFAM" id="SSF50630">
    <property type="entry name" value="Acid proteases"/>
    <property type="match status" value="1"/>
</dbReference>
<evidence type="ECO:0000256" key="2">
    <source>
        <dbReference type="ARBA" id="ARBA00022679"/>
    </source>
</evidence>
<feature type="compositionally biased region" description="Polar residues" evidence="8">
    <location>
        <begin position="269"/>
        <end position="284"/>
    </location>
</feature>
<dbReference type="SUPFAM" id="SSF56672">
    <property type="entry name" value="DNA/RNA polymerases"/>
    <property type="match status" value="1"/>
</dbReference>
<protein>
    <recommendedName>
        <fullName evidence="1">RNA-directed DNA polymerase</fullName>
        <ecNumber evidence="1">2.7.7.49</ecNumber>
    </recommendedName>
</protein>
<evidence type="ECO:0000256" key="1">
    <source>
        <dbReference type="ARBA" id="ARBA00012493"/>
    </source>
</evidence>
<feature type="domain" description="Retrotransposon gag" evidence="10">
    <location>
        <begin position="65"/>
        <end position="146"/>
    </location>
</feature>
<evidence type="ECO:0000313" key="12">
    <source>
        <dbReference type="EMBL" id="KAA3477771.1"/>
    </source>
</evidence>
<dbReference type="PANTHER" id="PTHR24559:SF444">
    <property type="entry name" value="REVERSE TRANSCRIPTASE DOMAIN-CONTAINING PROTEIN"/>
    <property type="match status" value="1"/>
</dbReference>
<dbReference type="Gene3D" id="3.30.70.270">
    <property type="match status" value="1"/>
</dbReference>
<keyword evidence="4" id="KW-0540">Nuclease</keyword>
<sequence length="710" mass="81192">MILNILIKYVVHRVSGADPSRSAGDNALSQAMLRISERIAGPNSRFRGRGIMDDLDDTPEQKLKAAVSLLRDEAYQWWLIVKEGTQPNHLTMEFFNTSFQSKYMGASYVNACRGEFLNLTQCDLSVAEYEAEFLRLSYYARGMVASEYKRGREFSILVEKAKIAEDVKRAEHQNRDHEKGKNKRDSEPLSSVQRPKKKVRSDGPVRVEAPIASVVPTGLQPYSDYGKLHPGECWRRIGACLRFHQPPRGRGQARGGNGMGRGQRAPSRGTGQTGVRQPTLVNATRHQEDRDASDVITGTFFIFDVPYISLIDIKSTHSYIACSISENLGLSVESISSEVTVISPLGQPVQVSKWYKDVPLEVQGEIFLDNLMELSFREFDLILGMDWLVEHRVSLDCASKRVILRTKDDVEVVMIGYHQLRVKEVKTAFRTRYGHYEFLVMPFGLTNAPAKFMDLMNRVFQPYLDQFVVVFIDDILVYSKTEDEHDGHLRVVLQILCEKQLYAKLKGIRVDPRMIEAVMGWKQPKNQKSFEKLKTVLTQAPVLIQPKFGEEFVVYSDTSYVCLGCVLMQDGKVVAYASRQLKTHDGNYPTHDLELAAVVFVLKIWRHYLYGERCIIYTDHKSLKYLFTHKELNLTQHRWIELLKDYGCTIEYHPGKANVVADTLSRRAMSNLRAMFARLSLFDYGRLLAELQVKLTWMEQIRDKLLGMSL</sequence>
<dbReference type="Pfam" id="PF03732">
    <property type="entry name" value="Retrotrans_gag"/>
    <property type="match status" value="1"/>
</dbReference>
<name>A0A5B6W7T5_9ROSI</name>
<dbReference type="Gene3D" id="3.10.20.370">
    <property type="match status" value="1"/>
</dbReference>
<keyword evidence="3" id="KW-0548">Nucleotidyltransferase</keyword>
<evidence type="ECO:0000256" key="8">
    <source>
        <dbReference type="SAM" id="MobiDB-lite"/>
    </source>
</evidence>
<organism evidence="12 13">
    <name type="scientific">Gossypium australe</name>
    <dbReference type="NCBI Taxonomy" id="47621"/>
    <lineage>
        <taxon>Eukaryota</taxon>
        <taxon>Viridiplantae</taxon>
        <taxon>Streptophyta</taxon>
        <taxon>Embryophyta</taxon>
        <taxon>Tracheophyta</taxon>
        <taxon>Spermatophyta</taxon>
        <taxon>Magnoliopsida</taxon>
        <taxon>eudicotyledons</taxon>
        <taxon>Gunneridae</taxon>
        <taxon>Pentapetalae</taxon>
        <taxon>rosids</taxon>
        <taxon>malvids</taxon>
        <taxon>Malvales</taxon>
        <taxon>Malvaceae</taxon>
        <taxon>Malvoideae</taxon>
        <taxon>Gossypium</taxon>
    </lineage>
</organism>
<dbReference type="Proteomes" id="UP000325315">
    <property type="component" value="Unassembled WGS sequence"/>
</dbReference>
<feature type="compositionally biased region" description="Basic and acidic residues" evidence="8">
    <location>
        <begin position="168"/>
        <end position="187"/>
    </location>
</feature>
<evidence type="ECO:0000259" key="10">
    <source>
        <dbReference type="Pfam" id="PF03732"/>
    </source>
</evidence>
<evidence type="ECO:0000259" key="9">
    <source>
        <dbReference type="Pfam" id="PF00078"/>
    </source>
</evidence>
<reference evidence="12" key="1">
    <citation type="submission" date="2019-08" db="EMBL/GenBank/DDBJ databases">
        <authorList>
            <person name="Liu F."/>
        </authorList>
    </citation>
    <scope>NUCLEOTIDE SEQUENCE [LARGE SCALE GENOMIC DNA]</scope>
    <source>
        <strain evidence="12">PA1801</strain>
        <tissue evidence="12">Leaf</tissue>
    </source>
</reference>
<keyword evidence="2" id="KW-0808">Transferase</keyword>
<keyword evidence="13" id="KW-1185">Reference proteome</keyword>
<keyword evidence="7" id="KW-0695">RNA-directed DNA polymerase</keyword>
<dbReference type="Gene3D" id="2.40.70.10">
    <property type="entry name" value="Acid Proteases"/>
    <property type="match status" value="1"/>
</dbReference>
<dbReference type="GO" id="GO:0016787">
    <property type="term" value="F:hydrolase activity"/>
    <property type="evidence" value="ECO:0007669"/>
    <property type="project" value="UniProtKB-KW"/>
</dbReference>
<dbReference type="InterPro" id="IPR053134">
    <property type="entry name" value="RNA-dir_DNA_polymerase"/>
</dbReference>
<dbReference type="CDD" id="cd01647">
    <property type="entry name" value="RT_LTR"/>
    <property type="match status" value="1"/>
</dbReference>
<dbReference type="Pfam" id="PF00078">
    <property type="entry name" value="RVT_1"/>
    <property type="match status" value="1"/>
</dbReference>
<evidence type="ECO:0000256" key="5">
    <source>
        <dbReference type="ARBA" id="ARBA00022759"/>
    </source>
</evidence>
<feature type="region of interest" description="Disordered" evidence="8">
    <location>
        <begin position="245"/>
        <end position="288"/>
    </location>
</feature>
<dbReference type="InterPro" id="IPR041373">
    <property type="entry name" value="RT_RNaseH"/>
</dbReference>
<keyword evidence="5" id="KW-0255">Endonuclease</keyword>
<dbReference type="Pfam" id="PF08284">
    <property type="entry name" value="RVP_2"/>
    <property type="match status" value="1"/>
</dbReference>
<dbReference type="PANTHER" id="PTHR24559">
    <property type="entry name" value="TRANSPOSON TY3-I GAG-POL POLYPROTEIN"/>
    <property type="match status" value="1"/>
</dbReference>
<dbReference type="EC" id="2.7.7.49" evidence="1"/>
<dbReference type="GO" id="GO:0004519">
    <property type="term" value="F:endonuclease activity"/>
    <property type="evidence" value="ECO:0007669"/>
    <property type="project" value="UniProtKB-KW"/>
</dbReference>
<feature type="domain" description="Reverse transcriptase RNase H-like" evidence="11">
    <location>
        <begin position="548"/>
        <end position="646"/>
    </location>
</feature>
<dbReference type="GO" id="GO:0003964">
    <property type="term" value="F:RNA-directed DNA polymerase activity"/>
    <property type="evidence" value="ECO:0007669"/>
    <property type="project" value="UniProtKB-KW"/>
</dbReference>
<evidence type="ECO:0000256" key="7">
    <source>
        <dbReference type="ARBA" id="ARBA00022918"/>
    </source>
</evidence>
<comment type="caution">
    <text evidence="12">The sequence shown here is derived from an EMBL/GenBank/DDBJ whole genome shotgun (WGS) entry which is preliminary data.</text>
</comment>